<feature type="compositionally biased region" description="Low complexity" evidence="13">
    <location>
        <begin position="836"/>
        <end position="847"/>
    </location>
</feature>
<evidence type="ECO:0000256" key="6">
    <source>
        <dbReference type="ARBA" id="ARBA00022670"/>
    </source>
</evidence>
<feature type="compositionally biased region" description="Low complexity" evidence="13">
    <location>
        <begin position="720"/>
        <end position="739"/>
    </location>
</feature>
<evidence type="ECO:0000256" key="10">
    <source>
        <dbReference type="ARBA" id="ARBA00023006"/>
    </source>
</evidence>
<evidence type="ECO:0000256" key="8">
    <source>
        <dbReference type="ARBA" id="ARBA00022807"/>
    </source>
</evidence>
<evidence type="ECO:0000256" key="13">
    <source>
        <dbReference type="SAM" id="MobiDB-lite"/>
    </source>
</evidence>
<feature type="compositionally biased region" description="Low complexity" evidence="13">
    <location>
        <begin position="186"/>
        <end position="196"/>
    </location>
</feature>
<dbReference type="GO" id="GO:0034727">
    <property type="term" value="P:piecemeal microautophagy of the nucleus"/>
    <property type="evidence" value="ECO:0007669"/>
    <property type="project" value="TreeGrafter"/>
</dbReference>
<accession>A0A6A4H831</accession>
<feature type="compositionally biased region" description="Acidic residues" evidence="13">
    <location>
        <begin position="816"/>
        <end position="835"/>
    </location>
</feature>
<dbReference type="GO" id="GO:0015031">
    <property type="term" value="P:protein transport"/>
    <property type="evidence" value="ECO:0007669"/>
    <property type="project" value="UniProtKB-KW"/>
</dbReference>
<evidence type="ECO:0000256" key="4">
    <source>
        <dbReference type="ARBA" id="ARBA00022448"/>
    </source>
</evidence>
<feature type="compositionally biased region" description="Low complexity" evidence="13">
    <location>
        <begin position="943"/>
        <end position="953"/>
    </location>
</feature>
<proteinExistence type="inferred from homology"/>
<comment type="catalytic activity">
    <reaction evidence="11">
        <text>[protein]-C-terminal L-amino acid-glycyl-phosphatidylethanolamide + H2O = [protein]-C-terminal L-amino acid-glycine + a 1,2-diacyl-sn-glycero-3-phosphoethanolamine</text>
        <dbReference type="Rhea" id="RHEA:67548"/>
        <dbReference type="Rhea" id="RHEA-COMP:17323"/>
        <dbReference type="Rhea" id="RHEA-COMP:17324"/>
        <dbReference type="ChEBI" id="CHEBI:15377"/>
        <dbReference type="ChEBI" id="CHEBI:64612"/>
        <dbReference type="ChEBI" id="CHEBI:172940"/>
        <dbReference type="ChEBI" id="CHEBI:172941"/>
    </reaction>
    <physiologicalReaction direction="left-to-right" evidence="11">
        <dbReference type="Rhea" id="RHEA:67549"/>
    </physiologicalReaction>
</comment>
<gene>
    <name evidence="15" type="ORF">BT96DRAFT_943973</name>
</gene>
<evidence type="ECO:0000256" key="1">
    <source>
        <dbReference type="ARBA" id="ARBA00004329"/>
    </source>
</evidence>
<organism evidence="15 16">
    <name type="scientific">Gymnopus androsaceus JB14</name>
    <dbReference type="NCBI Taxonomy" id="1447944"/>
    <lineage>
        <taxon>Eukaryota</taxon>
        <taxon>Fungi</taxon>
        <taxon>Dikarya</taxon>
        <taxon>Basidiomycota</taxon>
        <taxon>Agaricomycotina</taxon>
        <taxon>Agaricomycetes</taxon>
        <taxon>Agaricomycetidae</taxon>
        <taxon>Agaricales</taxon>
        <taxon>Marasmiineae</taxon>
        <taxon>Omphalotaceae</taxon>
        <taxon>Gymnopus</taxon>
    </lineage>
</organism>
<keyword evidence="6" id="KW-0645">Protease</keyword>
<feature type="compositionally biased region" description="Polar residues" evidence="13">
    <location>
        <begin position="357"/>
        <end position="369"/>
    </location>
</feature>
<evidence type="ECO:0000256" key="9">
    <source>
        <dbReference type="ARBA" id="ARBA00022927"/>
    </source>
</evidence>
<name>A0A6A4H831_9AGAR</name>
<evidence type="ECO:0000256" key="3">
    <source>
        <dbReference type="ARBA" id="ARBA00010958"/>
    </source>
</evidence>
<feature type="region of interest" description="Disordered" evidence="13">
    <location>
        <begin position="48"/>
        <end position="89"/>
    </location>
</feature>
<feature type="compositionally biased region" description="Low complexity" evidence="13">
    <location>
        <begin position="335"/>
        <end position="356"/>
    </location>
</feature>
<dbReference type="InterPro" id="IPR038765">
    <property type="entry name" value="Papain-like_cys_pep_sf"/>
</dbReference>
<keyword evidence="4" id="KW-0813">Transport</keyword>
<evidence type="ECO:0000256" key="5">
    <source>
        <dbReference type="ARBA" id="ARBA00022490"/>
    </source>
</evidence>
<evidence type="ECO:0000256" key="7">
    <source>
        <dbReference type="ARBA" id="ARBA00022801"/>
    </source>
</evidence>
<dbReference type="GO" id="GO:0019786">
    <property type="term" value="F:protein-phosphatidylethanolamide deconjugating activity"/>
    <property type="evidence" value="ECO:0007669"/>
    <property type="project" value="InterPro"/>
</dbReference>
<reference evidence="15" key="1">
    <citation type="journal article" date="2019" name="Environ. Microbiol.">
        <title>Fungal ecological strategies reflected in gene transcription - a case study of two litter decomposers.</title>
        <authorList>
            <person name="Barbi F."/>
            <person name="Kohler A."/>
            <person name="Barry K."/>
            <person name="Baskaran P."/>
            <person name="Daum C."/>
            <person name="Fauchery L."/>
            <person name="Ihrmark K."/>
            <person name="Kuo A."/>
            <person name="LaButti K."/>
            <person name="Lipzen A."/>
            <person name="Morin E."/>
            <person name="Grigoriev I.V."/>
            <person name="Henrissat B."/>
            <person name="Lindahl B."/>
            <person name="Martin F."/>
        </authorList>
    </citation>
    <scope>NUCLEOTIDE SEQUENCE</scope>
    <source>
        <strain evidence="15">JB14</strain>
    </source>
</reference>
<evidence type="ECO:0000259" key="14">
    <source>
        <dbReference type="Pfam" id="PF03416"/>
    </source>
</evidence>
<feature type="compositionally biased region" description="Low complexity" evidence="13">
    <location>
        <begin position="680"/>
        <end position="697"/>
    </location>
</feature>
<keyword evidence="5" id="KW-0963">Cytoplasm</keyword>
<dbReference type="GO" id="GO:0000423">
    <property type="term" value="P:mitophagy"/>
    <property type="evidence" value="ECO:0007669"/>
    <property type="project" value="TreeGrafter"/>
</dbReference>
<feature type="region of interest" description="Disordered" evidence="13">
    <location>
        <begin position="1005"/>
        <end position="1034"/>
    </location>
</feature>
<feature type="compositionally biased region" description="Low complexity" evidence="13">
    <location>
        <begin position="662"/>
        <end position="673"/>
    </location>
</feature>
<dbReference type="EMBL" id="ML769574">
    <property type="protein sequence ID" value="KAE9393347.1"/>
    <property type="molecule type" value="Genomic_DNA"/>
</dbReference>
<evidence type="ECO:0000313" key="15">
    <source>
        <dbReference type="EMBL" id="KAE9393347.1"/>
    </source>
</evidence>
<dbReference type="GO" id="GO:0004197">
    <property type="term" value="F:cysteine-type endopeptidase activity"/>
    <property type="evidence" value="ECO:0007669"/>
    <property type="project" value="TreeGrafter"/>
</dbReference>
<protein>
    <recommendedName>
        <fullName evidence="12">Autophagy-related protein 4</fullName>
    </recommendedName>
</protein>
<dbReference type="OrthoDB" id="2960936at2759"/>
<feature type="compositionally biased region" description="Polar residues" evidence="13">
    <location>
        <begin position="744"/>
        <end position="755"/>
    </location>
</feature>
<keyword evidence="16" id="KW-1185">Reference proteome</keyword>
<feature type="compositionally biased region" description="Basic residues" evidence="13">
    <location>
        <begin position="648"/>
        <end position="661"/>
    </location>
</feature>
<keyword evidence="10" id="KW-0072">Autophagy</keyword>
<evidence type="ECO:0000256" key="11">
    <source>
        <dbReference type="ARBA" id="ARBA00029362"/>
    </source>
</evidence>
<feature type="compositionally biased region" description="Low complexity" evidence="13">
    <location>
        <begin position="617"/>
        <end position="632"/>
    </location>
</feature>
<dbReference type="AlphaFoldDB" id="A0A6A4H831"/>
<dbReference type="InterPro" id="IPR046792">
    <property type="entry name" value="Peptidase_C54_cat"/>
</dbReference>
<dbReference type="GO" id="GO:0035973">
    <property type="term" value="P:aggrephagy"/>
    <property type="evidence" value="ECO:0007669"/>
    <property type="project" value="TreeGrafter"/>
</dbReference>
<sequence>MLEFRRLLQDYLREVAEEPVDNERTKPQQAYYVYPLLNLLRPSRKNTRISEEPVEETPVIVEPVPIPSPRQRPRQDRPESTSPSRMGDLPTRLSGWFSHTFSTSSTDLSLPTLLAQSSNSVSTGSSPRNRLGGASALLTAAKHGKGHIDKAMRYLLDSDATPDKCTDPIWILGVQHPGYEPPPPAQLQAPPSSYPSGTVGRRGSVASVTASDQTHGHKRSRSRGQHASSSSITHASNPLSQSLPPSSSPSQSLSSSATATPSASFYNPASSTSSTQSTASKDPKPGTNWPEVFFADFTSRIWLTYRSHFPPIRDTSLTRADSACISHTSRRTSSRYTDSYKSDSSLSTSLSNTSSSRGAPTSPTSTMTNRSKWNWAVGGLGGEKGWTSDSGWGCMLRTGQSLLANCLLFMHLGRDWRKPLYPEMTREYAMYVQIVTWFLDTPSELAPFSVHRMALAGKDLGKDVGMWFGPSTAAGAIKFLVHAYPDAGLGVAVATDGLLTQTDVYAASHGASASYPHSRRGKGSSHASWGDRPVLVLFGIRLGLEGVNPIYYDTIKMLYTFPQSVGIAGGRPSSSYYFVGSQTDNLFYLDPHHARPAVPLRPPPNTNVGTGAGAGSGFSSASRPSGSSSGHGTNTEDGGDERETDKDKHRKVSKKATKHQARSSSGGSAASAGSSGGSHQGHQAMPGSPSSTRTGSSFHVPLAPSPLQQQYSHISPPPSGNSSRNGGNAASPGGSASSSPQPPYSRTNSPASATSADMDYSELGGSGVQEHNLTPLEEHYVTAYSAAELKTVPLRSDEAPSWAADSADNMGLESMSDPDEMDTMELGDEEDDDPSLDATSLSLSSASQHGIMSDRSRSEEIDTEEDPVDPITPGPTNTRFDSVVHVPLDGEGRLGGTSLPSTPVHSPPAQSPTDDSLGVVAPGMKKTRSSSSGASKKKKPKKQLPVPVPKVRLPSPPTRESFPFPVATEDASAEGLISTSYSSSSSMSGAGDDSMGVGAAIKEKRMHNARARDGGRTQSGGVKGILTDDWVDGH</sequence>
<evidence type="ECO:0000256" key="12">
    <source>
        <dbReference type="ARBA" id="ARBA00030240"/>
    </source>
</evidence>
<evidence type="ECO:0000256" key="2">
    <source>
        <dbReference type="ARBA" id="ARBA00004496"/>
    </source>
</evidence>
<dbReference type="SUPFAM" id="SSF54001">
    <property type="entry name" value="Cysteine proteinases"/>
    <property type="match status" value="1"/>
</dbReference>
<keyword evidence="8" id="KW-0788">Thiol protease</keyword>
<dbReference type="Pfam" id="PF03416">
    <property type="entry name" value="Peptidase_C54"/>
    <property type="match status" value="1"/>
</dbReference>
<keyword evidence="9" id="KW-0653">Protein transport</keyword>
<dbReference type="GO" id="GO:0016485">
    <property type="term" value="P:protein processing"/>
    <property type="evidence" value="ECO:0007669"/>
    <property type="project" value="TreeGrafter"/>
</dbReference>
<dbReference type="PANTHER" id="PTHR22624:SF49">
    <property type="entry name" value="CYSTEINE PROTEASE"/>
    <property type="match status" value="1"/>
</dbReference>
<comment type="subcellular location">
    <subcellularLocation>
        <location evidence="2">Cytoplasm</location>
    </subcellularLocation>
    <subcellularLocation>
        <location evidence="1">Preautophagosomal structure</location>
    </subcellularLocation>
</comment>
<comment type="similarity">
    <text evidence="3">Belongs to the peptidase C54 family.</text>
</comment>
<feature type="domain" description="Peptidase C54 catalytic" evidence="14">
    <location>
        <begin position="292"/>
        <end position="636"/>
    </location>
</feature>
<dbReference type="InterPro" id="IPR005078">
    <property type="entry name" value="Peptidase_C54"/>
</dbReference>
<feature type="region of interest" description="Disordered" evidence="13">
    <location>
        <begin position="597"/>
        <end position="774"/>
    </location>
</feature>
<dbReference type="Proteomes" id="UP000799118">
    <property type="component" value="Unassembled WGS sequence"/>
</dbReference>
<dbReference type="GO" id="GO:0000045">
    <property type="term" value="P:autophagosome assembly"/>
    <property type="evidence" value="ECO:0007669"/>
    <property type="project" value="TreeGrafter"/>
</dbReference>
<feature type="compositionally biased region" description="Low complexity" evidence="13">
    <location>
        <begin position="238"/>
        <end position="280"/>
    </location>
</feature>
<feature type="region of interest" description="Disordered" evidence="13">
    <location>
        <begin position="796"/>
        <end position="964"/>
    </location>
</feature>
<evidence type="ECO:0000313" key="16">
    <source>
        <dbReference type="Proteomes" id="UP000799118"/>
    </source>
</evidence>
<feature type="region of interest" description="Disordered" evidence="13">
    <location>
        <begin position="176"/>
        <end position="288"/>
    </location>
</feature>
<keyword evidence="7" id="KW-0378">Hydrolase</keyword>
<dbReference type="GO" id="GO:0000407">
    <property type="term" value="C:phagophore assembly site"/>
    <property type="evidence" value="ECO:0007669"/>
    <property type="project" value="UniProtKB-SubCell"/>
</dbReference>
<feature type="region of interest" description="Disordered" evidence="13">
    <location>
        <begin position="335"/>
        <end position="369"/>
    </location>
</feature>
<dbReference type="PANTHER" id="PTHR22624">
    <property type="entry name" value="CYSTEINE PROTEASE ATG4"/>
    <property type="match status" value="1"/>
</dbReference>